<evidence type="ECO:0000313" key="3">
    <source>
        <dbReference type="Proteomes" id="UP001464555"/>
    </source>
</evidence>
<feature type="signal peptide" evidence="1">
    <location>
        <begin position="1"/>
        <end position="23"/>
    </location>
</feature>
<dbReference type="RefSeq" id="WP_341695545.1">
    <property type="nucleotide sequence ID" value="NZ_JBBYHR010000001.1"/>
</dbReference>
<gene>
    <name evidence="2" type="ORF">AAEO56_03045</name>
</gene>
<protein>
    <recommendedName>
        <fullName evidence="4">Membrane-binding protein</fullName>
    </recommendedName>
</protein>
<reference evidence="2 3" key="1">
    <citation type="submission" date="2024-04" db="EMBL/GenBank/DDBJ databases">
        <title>Flavobacterium sp. DGU11 16S ribosomal RNA gene Genome sequencing and assembly.</title>
        <authorList>
            <person name="Park S."/>
        </authorList>
    </citation>
    <scope>NUCLEOTIDE SEQUENCE [LARGE SCALE GENOMIC DNA]</scope>
    <source>
        <strain evidence="2 3">DGU11</strain>
    </source>
</reference>
<evidence type="ECO:0000256" key="1">
    <source>
        <dbReference type="SAM" id="SignalP"/>
    </source>
</evidence>
<sequence>MKTISIRICIVVAALCCMVPATAQKTFGSAKYTAMCSYYGESITGNITAYEAGDTAEKVVKDIMSVIGLKANFELRAANVPNAAAVILKKKRYILYNPKFMDNINSASGSKWAAISILAHEIGHHLNGHTLDNVGSRPQTELEADEFSGFVLRKMGASLADAQSAMSLIAKMKGSHTHPAKNDRLAYIATGWKSAGEYNNDNSDVADNGSPTPVVTRQPAVAQRPVVIQKPVAVRATAQPVVKRELTKREKIQQSILSGKNVASDAHLNSNPNGQYYLTTKGNLVQVTGENVYLIASLERSDRPGYKLMLDDKGSGSDMYIGSGGALVNSAGKKIGYLKSR</sequence>
<feature type="chain" id="PRO_5046120481" description="Membrane-binding protein" evidence="1">
    <location>
        <begin position="24"/>
        <end position="341"/>
    </location>
</feature>
<dbReference type="Proteomes" id="UP001464555">
    <property type="component" value="Unassembled WGS sequence"/>
</dbReference>
<keyword evidence="3" id="KW-1185">Reference proteome</keyword>
<accession>A0ABU9HSU6</accession>
<comment type="caution">
    <text evidence="2">The sequence shown here is derived from an EMBL/GenBank/DDBJ whole genome shotgun (WGS) entry which is preliminary data.</text>
</comment>
<proteinExistence type="predicted"/>
<keyword evidence="1" id="KW-0732">Signal</keyword>
<organism evidence="2 3">
    <name type="scientific">Flavobacterium arundinis</name>
    <dbReference type="NCBI Taxonomy" id="3139143"/>
    <lineage>
        <taxon>Bacteria</taxon>
        <taxon>Pseudomonadati</taxon>
        <taxon>Bacteroidota</taxon>
        <taxon>Flavobacteriia</taxon>
        <taxon>Flavobacteriales</taxon>
        <taxon>Flavobacteriaceae</taxon>
        <taxon>Flavobacterium</taxon>
    </lineage>
</organism>
<dbReference type="EMBL" id="JBBYHR010000001">
    <property type="protein sequence ID" value="MEL1243228.1"/>
    <property type="molecule type" value="Genomic_DNA"/>
</dbReference>
<name>A0ABU9HSU6_9FLAO</name>
<evidence type="ECO:0008006" key="4">
    <source>
        <dbReference type="Google" id="ProtNLM"/>
    </source>
</evidence>
<evidence type="ECO:0000313" key="2">
    <source>
        <dbReference type="EMBL" id="MEL1243228.1"/>
    </source>
</evidence>
<dbReference type="Gene3D" id="3.30.2010.10">
    <property type="entry name" value="Metalloproteases ('zincins'), catalytic domain"/>
    <property type="match status" value="1"/>
</dbReference>